<feature type="transmembrane region" description="Helical" evidence="5">
    <location>
        <begin position="319"/>
        <end position="338"/>
    </location>
</feature>
<comment type="subcellular location">
    <subcellularLocation>
        <location evidence="1">Membrane</location>
        <topology evidence="1">Multi-pass membrane protein</topology>
    </subcellularLocation>
</comment>
<dbReference type="PANTHER" id="PTHR23514:SF13">
    <property type="entry name" value="INNER MEMBRANE PROTEIN YBJJ"/>
    <property type="match status" value="1"/>
</dbReference>
<dbReference type="GO" id="GO:0022857">
    <property type="term" value="F:transmembrane transporter activity"/>
    <property type="evidence" value="ECO:0007669"/>
    <property type="project" value="InterPro"/>
</dbReference>
<evidence type="ECO:0000256" key="4">
    <source>
        <dbReference type="ARBA" id="ARBA00023136"/>
    </source>
</evidence>
<dbReference type="InterPro" id="IPR020846">
    <property type="entry name" value="MFS_dom"/>
</dbReference>
<accession>A0A0F9TIB4</accession>
<feature type="transmembrane region" description="Helical" evidence="5">
    <location>
        <begin position="294"/>
        <end position="313"/>
    </location>
</feature>
<reference evidence="7" key="1">
    <citation type="journal article" date="2015" name="Nature">
        <title>Complex archaea that bridge the gap between prokaryotes and eukaryotes.</title>
        <authorList>
            <person name="Spang A."/>
            <person name="Saw J.H."/>
            <person name="Jorgensen S.L."/>
            <person name="Zaremba-Niedzwiedzka K."/>
            <person name="Martijn J."/>
            <person name="Lind A.E."/>
            <person name="van Eijk R."/>
            <person name="Schleper C."/>
            <person name="Guy L."/>
            <person name="Ettema T.J."/>
        </authorList>
    </citation>
    <scope>NUCLEOTIDE SEQUENCE</scope>
</reference>
<evidence type="ECO:0000259" key="6">
    <source>
        <dbReference type="PROSITE" id="PS50850"/>
    </source>
</evidence>
<feature type="transmembrane region" description="Helical" evidence="5">
    <location>
        <begin position="350"/>
        <end position="374"/>
    </location>
</feature>
<feature type="transmembrane region" description="Helical" evidence="5">
    <location>
        <begin position="52"/>
        <end position="75"/>
    </location>
</feature>
<feature type="transmembrane region" description="Helical" evidence="5">
    <location>
        <begin position="262"/>
        <end position="282"/>
    </location>
</feature>
<dbReference type="SUPFAM" id="SSF103473">
    <property type="entry name" value="MFS general substrate transporter"/>
    <property type="match status" value="1"/>
</dbReference>
<proteinExistence type="predicted"/>
<dbReference type="Pfam" id="PF07690">
    <property type="entry name" value="MFS_1"/>
    <property type="match status" value="2"/>
</dbReference>
<feature type="transmembrane region" description="Helical" evidence="5">
    <location>
        <begin position="224"/>
        <end position="242"/>
    </location>
</feature>
<dbReference type="InterPro" id="IPR036259">
    <property type="entry name" value="MFS_trans_sf"/>
</dbReference>
<feature type="transmembrane region" description="Helical" evidence="5">
    <location>
        <begin position="173"/>
        <end position="191"/>
    </location>
</feature>
<comment type="caution">
    <text evidence="7">The sequence shown here is derived from an EMBL/GenBank/DDBJ whole genome shotgun (WGS) entry which is preliminary data.</text>
</comment>
<dbReference type="InterPro" id="IPR051788">
    <property type="entry name" value="MFS_Transporter"/>
</dbReference>
<feature type="domain" description="Major facilitator superfamily (MFS) profile" evidence="6">
    <location>
        <begin position="21"/>
        <end position="406"/>
    </location>
</feature>
<dbReference type="InterPro" id="IPR011701">
    <property type="entry name" value="MFS"/>
</dbReference>
<sequence>MSLPAEPTATASGLSRTYPSARTAAAIAFFVNGFVLGSWAPQVPVLADRLAISQSTLGLFVLVLGLGAMTAMPLIGATIAKGGSRRPVLITQMLLAFALPLLALAPTVPLAALAIFFYGMTLGGMDVAMNANAVAVERGAGKAIMSSFHGFWSIGGFVGAGAGGAVIAAIGPVGHTLLVGGLTFAMLWPVWRHMLEDRQAAAIDDDQRAVGLAGLIAAARRDRTALATALAIGVFSLFAMVPEGAAIDWSAIYLRQDLNVDIAASGFGFAAFSAAMALFRFVGDRIRNRIGAVGTVRLSLLVAVAGLVLIGAAGNLSTVLAGFALLGIGLSNIVPIAFSAAGNIDGLKPGIGIAIATTFGYSGILIAPAAIGALADRFGFPAVFLGMSTLLVVILAMSALMAGADDGNAQRRQETGTKPVP</sequence>
<keyword evidence="2 5" id="KW-0812">Transmembrane</keyword>
<dbReference type="PANTHER" id="PTHR23514">
    <property type="entry name" value="BYPASS OF STOP CODON PROTEIN 6"/>
    <property type="match status" value="1"/>
</dbReference>
<dbReference type="CDD" id="cd17393">
    <property type="entry name" value="MFS_MosC_like"/>
    <property type="match status" value="1"/>
</dbReference>
<feature type="transmembrane region" description="Helical" evidence="5">
    <location>
        <begin position="148"/>
        <end position="167"/>
    </location>
</feature>
<name>A0A0F9TIB4_9ZZZZ</name>
<gene>
    <name evidence="7" type="ORF">LCGC14_0324460</name>
</gene>
<evidence type="ECO:0000313" key="7">
    <source>
        <dbReference type="EMBL" id="KKN80985.1"/>
    </source>
</evidence>
<evidence type="ECO:0000256" key="5">
    <source>
        <dbReference type="SAM" id="Phobius"/>
    </source>
</evidence>
<dbReference type="AlphaFoldDB" id="A0A0F9TIB4"/>
<feature type="transmembrane region" description="Helical" evidence="5">
    <location>
        <begin position="21"/>
        <end position="40"/>
    </location>
</feature>
<organism evidence="7">
    <name type="scientific">marine sediment metagenome</name>
    <dbReference type="NCBI Taxonomy" id="412755"/>
    <lineage>
        <taxon>unclassified sequences</taxon>
        <taxon>metagenomes</taxon>
        <taxon>ecological metagenomes</taxon>
    </lineage>
</organism>
<keyword evidence="4 5" id="KW-0472">Membrane</keyword>
<evidence type="ECO:0000256" key="3">
    <source>
        <dbReference type="ARBA" id="ARBA00022989"/>
    </source>
</evidence>
<dbReference type="Gene3D" id="1.20.1250.20">
    <property type="entry name" value="MFS general substrate transporter like domains"/>
    <property type="match status" value="2"/>
</dbReference>
<protein>
    <recommendedName>
        <fullName evidence="6">Major facilitator superfamily (MFS) profile domain-containing protein</fullName>
    </recommendedName>
</protein>
<evidence type="ECO:0000256" key="1">
    <source>
        <dbReference type="ARBA" id="ARBA00004141"/>
    </source>
</evidence>
<keyword evidence="3 5" id="KW-1133">Transmembrane helix</keyword>
<dbReference type="GO" id="GO:0016020">
    <property type="term" value="C:membrane"/>
    <property type="evidence" value="ECO:0007669"/>
    <property type="project" value="UniProtKB-SubCell"/>
</dbReference>
<dbReference type="EMBL" id="LAZR01000222">
    <property type="protein sequence ID" value="KKN80985.1"/>
    <property type="molecule type" value="Genomic_DNA"/>
</dbReference>
<evidence type="ECO:0000256" key="2">
    <source>
        <dbReference type="ARBA" id="ARBA00022692"/>
    </source>
</evidence>
<dbReference type="PROSITE" id="PS50850">
    <property type="entry name" value="MFS"/>
    <property type="match status" value="1"/>
</dbReference>
<feature type="transmembrane region" description="Helical" evidence="5">
    <location>
        <begin position="380"/>
        <end position="402"/>
    </location>
</feature>